<reference evidence="1 2" key="1">
    <citation type="submission" date="2020-07" db="EMBL/GenBank/DDBJ databases">
        <title>Genomic Encyclopedia of Type Strains, Phase IV (KMG-V): Genome sequencing to study the core and pangenomes of soil and plant-associated prokaryotes.</title>
        <authorList>
            <person name="Whitman W."/>
        </authorList>
    </citation>
    <scope>NUCLEOTIDE SEQUENCE [LARGE SCALE GENOMIC DNA]</scope>
    <source>
        <strain evidence="1 2">AN3</strain>
    </source>
</reference>
<proteinExistence type="predicted"/>
<dbReference type="EMBL" id="JACGXN010000001">
    <property type="protein sequence ID" value="MBA8876527.1"/>
    <property type="molecule type" value="Genomic_DNA"/>
</dbReference>
<dbReference type="AlphaFoldDB" id="A0A839EJ48"/>
<organism evidence="1 2">
    <name type="scientific">Phyllobacterium myrsinacearum</name>
    <dbReference type="NCBI Taxonomy" id="28101"/>
    <lineage>
        <taxon>Bacteria</taxon>
        <taxon>Pseudomonadati</taxon>
        <taxon>Pseudomonadota</taxon>
        <taxon>Alphaproteobacteria</taxon>
        <taxon>Hyphomicrobiales</taxon>
        <taxon>Phyllobacteriaceae</taxon>
        <taxon>Phyllobacterium</taxon>
    </lineage>
</organism>
<accession>A0A839EJ48</accession>
<evidence type="ECO:0000313" key="2">
    <source>
        <dbReference type="Proteomes" id="UP000549052"/>
    </source>
</evidence>
<comment type="caution">
    <text evidence="1">The sequence shown here is derived from an EMBL/GenBank/DDBJ whole genome shotgun (WGS) entry which is preliminary data.</text>
</comment>
<gene>
    <name evidence="1" type="ORF">FHW16_000209</name>
</gene>
<keyword evidence="2" id="KW-1185">Reference proteome</keyword>
<dbReference type="Proteomes" id="UP000549052">
    <property type="component" value="Unassembled WGS sequence"/>
</dbReference>
<sequence length="207" mass="22274">MNGRLIRANMKRSNPQQAFYIATQNTGGFIACNAWFALRQSSFSLMVSFLSSPKGEPRTMVMQERDVFTPLCPVGQRGVNQPSNLALIGKNTPTYPTLPNPSYSHRVLSGGNASGNFRKSGKDRRFGLAGRTCETGEVSPLCHSFIGTRKGLVKGQNKAKTQIAGAGGPWIASIAYRTTPRPAFQGPPVILFFQQPDANAGVATGNP</sequence>
<protein>
    <submittedName>
        <fullName evidence="1">Uncharacterized protein</fullName>
    </submittedName>
</protein>
<name>A0A839EJ48_9HYPH</name>
<dbReference type="PROSITE" id="PS51257">
    <property type="entry name" value="PROKAR_LIPOPROTEIN"/>
    <property type="match status" value="1"/>
</dbReference>
<evidence type="ECO:0000313" key="1">
    <source>
        <dbReference type="EMBL" id="MBA8876527.1"/>
    </source>
</evidence>